<reference evidence="2 3" key="1">
    <citation type="submission" date="2017-06" db="EMBL/GenBank/DDBJ databases">
        <title>Cultured bacterium strain Saccharothrix yanglingensis Hhs.015.</title>
        <authorList>
            <person name="Xia Y."/>
        </authorList>
    </citation>
    <scope>NUCLEOTIDE SEQUENCE [LARGE SCALE GENOMIC DNA]</scope>
    <source>
        <strain evidence="2 3">Hhs.015</strain>
    </source>
</reference>
<evidence type="ECO:0000259" key="1">
    <source>
        <dbReference type="Pfam" id="PF26340"/>
    </source>
</evidence>
<sequence>MLVDDSGNMVNAAFSIEVEEGGLALVLESAGGRTAGGGVRNADYRAALELLLRRLADLRAVLHEALVDSKQARKLTEVERRLLAGPLPLVPELDFRGLRLALTSAQGTIGQRAGAPKPGNNSKRIRLRFEVPGYGIDDRERVERHLAQGYRDSHDTAWTTGRLDASGLLRSFGTLRTHRDAPLHKPLSLVWAIAQVGRGHGRLFRWREFEKPVADLLGAFGAGRTSKYPFWHLGSTPELWEVHGLTKEPGARDGDAQAGFTEDAFRLLTDPAVRAGALDALHATHLRGVERRALWREVGLPAEPLDPAARNFGVLDGTTRAKYRREQGYLRGLLLRGAEVAACDLCGREFPKAYLVAAHIKKREEATDEERLDLANIAMLACSFGCDKLFELGDIAVDQDGTVLTAPSDGPLDPHLRLLAGRVARAFRPETETYFQWHRENTFGRATGG</sequence>
<gene>
    <name evidence="2" type="ORF">CKY47_31745</name>
</gene>
<name>A0ABU0XB24_9PSEU</name>
<evidence type="ECO:0000313" key="3">
    <source>
        <dbReference type="Proteomes" id="UP001225605"/>
    </source>
</evidence>
<dbReference type="InterPro" id="IPR058813">
    <property type="entry name" value="DNA-SBD_ScoMcrA"/>
</dbReference>
<dbReference type="EMBL" id="NSDM01000019">
    <property type="protein sequence ID" value="MDQ2588449.1"/>
    <property type="molecule type" value="Genomic_DNA"/>
</dbReference>
<evidence type="ECO:0000313" key="2">
    <source>
        <dbReference type="EMBL" id="MDQ2588449.1"/>
    </source>
</evidence>
<protein>
    <recommendedName>
        <fullName evidence="1">ScoMcrA-like DNA sulfur-binding domain-containing protein</fullName>
    </recommendedName>
</protein>
<organism evidence="2 3">
    <name type="scientific">Saccharothrix yanglingensis</name>
    <dbReference type="NCBI Taxonomy" id="659496"/>
    <lineage>
        <taxon>Bacteria</taxon>
        <taxon>Bacillati</taxon>
        <taxon>Actinomycetota</taxon>
        <taxon>Actinomycetes</taxon>
        <taxon>Pseudonocardiales</taxon>
        <taxon>Pseudonocardiaceae</taxon>
        <taxon>Saccharothrix</taxon>
    </lineage>
</organism>
<proteinExistence type="predicted"/>
<accession>A0ABU0XB24</accession>
<feature type="domain" description="ScoMcrA-like DNA sulfur-binding" evidence="1">
    <location>
        <begin position="167"/>
        <end position="301"/>
    </location>
</feature>
<dbReference type="RefSeq" id="WP_306750101.1">
    <property type="nucleotide sequence ID" value="NZ_NSDM01000019.1"/>
</dbReference>
<comment type="caution">
    <text evidence="2">The sequence shown here is derived from an EMBL/GenBank/DDBJ whole genome shotgun (WGS) entry which is preliminary data.</text>
</comment>
<dbReference type="Pfam" id="PF26340">
    <property type="entry name" value="DNA-SBD_ScoMcrA"/>
    <property type="match status" value="1"/>
</dbReference>
<dbReference type="Proteomes" id="UP001225605">
    <property type="component" value="Unassembled WGS sequence"/>
</dbReference>
<keyword evidence="3" id="KW-1185">Reference proteome</keyword>